<evidence type="ECO:0000256" key="5">
    <source>
        <dbReference type="SAM" id="MobiDB-lite"/>
    </source>
</evidence>
<dbReference type="GO" id="GO:0090575">
    <property type="term" value="C:RNA polymerase II transcription regulator complex"/>
    <property type="evidence" value="ECO:0007669"/>
    <property type="project" value="TreeGrafter"/>
</dbReference>
<sequence>MTQQLRPKTILPSFRPIAPSLTPTNTSWTVNAFENRKRESSGTNDSPAKHFQNSDGGYTTNPTFDTSSGKGRERRRQTLTADQRARRKEQNRQAQRAFRQRKEGYVKELETKIKMMEKSHAQALAAVEQDNKALRDKVRELEKALGRQSTVNSQPDHDNAIAMATSALEVTTIDDTPTNPSPTSDSTYQQDQPMDNSDNSSTTKSNHGFKRTAVYSSSSSSSPFSPAASRIIMPSSAVACIRDKDGVSFCERLKEEVCSSAYNQLLSEPLFDATGSLNETVTSHPVPIVTDRMDEDDGRPSMDDNDDDQHRFDMYDDPMYFLDRLTETLATERFDLSSPHPDTLTPDIKLIPCSRVWQTLSAHPKFDAFDVDLLCDELKKIAKCSGTGPVFTEHELNALVQWMETQTDQVS</sequence>
<dbReference type="GO" id="GO:0005737">
    <property type="term" value="C:cytoplasm"/>
    <property type="evidence" value="ECO:0007669"/>
    <property type="project" value="UniProtKB-SubCell"/>
</dbReference>
<dbReference type="SUPFAM" id="SSF111430">
    <property type="entry name" value="YAP1 redox domain"/>
    <property type="match status" value="1"/>
</dbReference>
<proteinExistence type="predicted"/>
<dbReference type="InterPro" id="IPR023167">
    <property type="entry name" value="Yap1_redox_dom_sf"/>
</dbReference>
<keyword evidence="4" id="KW-0175">Coiled coil</keyword>
<dbReference type="Pfam" id="PF08601">
    <property type="entry name" value="PAP1"/>
    <property type="match status" value="1"/>
</dbReference>
<feature type="domain" description="BZIP" evidence="6">
    <location>
        <begin position="81"/>
        <end position="129"/>
    </location>
</feature>
<feature type="coiled-coil region" evidence="4">
    <location>
        <begin position="106"/>
        <end position="144"/>
    </location>
</feature>
<gene>
    <name evidence="7" type="primary">ABSGL_09218.1 scaffold 10691</name>
</gene>
<keyword evidence="3" id="KW-0539">Nucleus</keyword>
<dbReference type="Gene3D" id="1.10.238.100">
    <property type="entry name" value="YAP1 redox domain. Chain B"/>
    <property type="match status" value="1"/>
</dbReference>
<dbReference type="SUPFAM" id="SSF57959">
    <property type="entry name" value="Leucine zipper domain"/>
    <property type="match status" value="1"/>
</dbReference>
<dbReference type="GO" id="GO:0033554">
    <property type="term" value="P:cellular response to stress"/>
    <property type="evidence" value="ECO:0007669"/>
    <property type="project" value="UniProtKB-ARBA"/>
</dbReference>
<feature type="region of interest" description="Disordered" evidence="5">
    <location>
        <begin position="1"/>
        <end position="103"/>
    </location>
</feature>
<dbReference type="GO" id="GO:0001228">
    <property type="term" value="F:DNA-binding transcription activator activity, RNA polymerase II-specific"/>
    <property type="evidence" value="ECO:0007669"/>
    <property type="project" value="TreeGrafter"/>
</dbReference>
<dbReference type="GO" id="GO:0000976">
    <property type="term" value="F:transcription cis-regulatory region binding"/>
    <property type="evidence" value="ECO:0007669"/>
    <property type="project" value="InterPro"/>
</dbReference>
<dbReference type="PANTHER" id="PTHR40621:SF6">
    <property type="entry name" value="AP-1-LIKE TRANSCRIPTION FACTOR YAP1-RELATED"/>
    <property type="match status" value="1"/>
</dbReference>
<dbReference type="Gene3D" id="1.20.5.170">
    <property type="match status" value="1"/>
</dbReference>
<feature type="compositionally biased region" description="Low complexity" evidence="5">
    <location>
        <begin position="195"/>
        <end position="206"/>
    </location>
</feature>
<comment type="subcellular location">
    <subcellularLocation>
        <location evidence="2">Cytoplasm</location>
    </subcellularLocation>
    <subcellularLocation>
        <location evidence="1">Nucleus</location>
    </subcellularLocation>
</comment>
<feature type="region of interest" description="Disordered" evidence="5">
    <location>
        <begin position="289"/>
        <end position="310"/>
    </location>
</feature>
<evidence type="ECO:0000256" key="1">
    <source>
        <dbReference type="ARBA" id="ARBA00004123"/>
    </source>
</evidence>
<feature type="compositionally biased region" description="Low complexity" evidence="5">
    <location>
        <begin position="171"/>
        <end position="187"/>
    </location>
</feature>
<dbReference type="OMA" id="MMEKSHA"/>
<evidence type="ECO:0000313" key="7">
    <source>
        <dbReference type="EMBL" id="SAM03398.1"/>
    </source>
</evidence>
<dbReference type="InterPro" id="IPR004827">
    <property type="entry name" value="bZIP"/>
</dbReference>
<evidence type="ECO:0000256" key="3">
    <source>
        <dbReference type="ARBA" id="ARBA00023242"/>
    </source>
</evidence>
<dbReference type="EMBL" id="LT554082">
    <property type="protein sequence ID" value="SAM03398.1"/>
    <property type="molecule type" value="Genomic_DNA"/>
</dbReference>
<dbReference type="CDD" id="cd14688">
    <property type="entry name" value="bZIP_YAP"/>
    <property type="match status" value="1"/>
</dbReference>
<dbReference type="AlphaFoldDB" id="A0A168Q2K2"/>
<dbReference type="InterPro" id="IPR013910">
    <property type="entry name" value="TF_PAP1"/>
</dbReference>
<dbReference type="Pfam" id="PF00170">
    <property type="entry name" value="bZIP_1"/>
    <property type="match status" value="1"/>
</dbReference>
<keyword evidence="8" id="KW-1185">Reference proteome</keyword>
<dbReference type="STRING" id="4829.A0A168Q2K2"/>
<feature type="compositionally biased region" description="Polar residues" evidence="5">
    <location>
        <begin position="21"/>
        <end position="32"/>
    </location>
</feature>
<evidence type="ECO:0000256" key="2">
    <source>
        <dbReference type="ARBA" id="ARBA00004496"/>
    </source>
</evidence>
<dbReference type="PANTHER" id="PTHR40621">
    <property type="entry name" value="TRANSCRIPTION FACTOR KAPC-RELATED"/>
    <property type="match status" value="1"/>
</dbReference>
<dbReference type="InParanoid" id="A0A168Q2K2"/>
<feature type="compositionally biased region" description="Polar residues" evidence="5">
    <location>
        <begin position="41"/>
        <end position="69"/>
    </location>
</feature>
<feature type="compositionally biased region" description="Basic and acidic residues" evidence="5">
    <location>
        <begin position="298"/>
        <end position="310"/>
    </location>
</feature>
<dbReference type="PROSITE" id="PS00036">
    <property type="entry name" value="BZIP_BASIC"/>
    <property type="match status" value="1"/>
</dbReference>
<dbReference type="InterPro" id="IPR050936">
    <property type="entry name" value="AP-1-like"/>
</dbReference>
<organism evidence="7">
    <name type="scientific">Absidia glauca</name>
    <name type="common">Pin mould</name>
    <dbReference type="NCBI Taxonomy" id="4829"/>
    <lineage>
        <taxon>Eukaryota</taxon>
        <taxon>Fungi</taxon>
        <taxon>Fungi incertae sedis</taxon>
        <taxon>Mucoromycota</taxon>
        <taxon>Mucoromycotina</taxon>
        <taxon>Mucoromycetes</taxon>
        <taxon>Mucorales</taxon>
        <taxon>Cunninghamellaceae</taxon>
        <taxon>Absidia</taxon>
    </lineage>
</organism>
<reference evidence="7" key="1">
    <citation type="submission" date="2016-04" db="EMBL/GenBank/DDBJ databases">
        <authorList>
            <person name="Evans L.H."/>
            <person name="Alamgir A."/>
            <person name="Owens N."/>
            <person name="Weber N.D."/>
            <person name="Virtaneva K."/>
            <person name="Barbian K."/>
            <person name="Babar A."/>
            <person name="Rosenke K."/>
        </authorList>
    </citation>
    <scope>NUCLEOTIDE SEQUENCE [LARGE SCALE GENOMIC DNA]</scope>
    <source>
        <strain evidence="7">CBS 101.48</strain>
    </source>
</reference>
<feature type="region of interest" description="Disordered" evidence="5">
    <location>
        <begin position="171"/>
        <end position="207"/>
    </location>
</feature>
<evidence type="ECO:0000259" key="6">
    <source>
        <dbReference type="PROSITE" id="PS50217"/>
    </source>
</evidence>
<dbReference type="SMART" id="SM00338">
    <property type="entry name" value="BRLZ"/>
    <property type="match status" value="1"/>
</dbReference>
<dbReference type="PROSITE" id="PS50217">
    <property type="entry name" value="BZIP"/>
    <property type="match status" value="1"/>
</dbReference>
<evidence type="ECO:0000313" key="8">
    <source>
        <dbReference type="Proteomes" id="UP000078561"/>
    </source>
</evidence>
<name>A0A168Q2K2_ABSGL</name>
<dbReference type="InterPro" id="IPR046347">
    <property type="entry name" value="bZIP_sf"/>
</dbReference>
<protein>
    <recommendedName>
        <fullName evidence="6">BZIP domain-containing protein</fullName>
    </recommendedName>
</protein>
<dbReference type="Proteomes" id="UP000078561">
    <property type="component" value="Unassembled WGS sequence"/>
</dbReference>
<accession>A0A168Q2K2</accession>
<dbReference type="OrthoDB" id="2593073at2759"/>
<evidence type="ECO:0000256" key="4">
    <source>
        <dbReference type="SAM" id="Coils"/>
    </source>
</evidence>